<evidence type="ECO:0000313" key="2">
    <source>
        <dbReference type="Proteomes" id="UP000439903"/>
    </source>
</evidence>
<reference evidence="1 2" key="1">
    <citation type="journal article" date="2019" name="Environ. Microbiol.">
        <title>At the nexus of three kingdoms: the genome of the mycorrhizal fungus Gigaspora margarita provides insights into plant, endobacterial and fungal interactions.</title>
        <authorList>
            <person name="Venice F."/>
            <person name="Ghignone S."/>
            <person name="Salvioli di Fossalunga A."/>
            <person name="Amselem J."/>
            <person name="Novero M."/>
            <person name="Xianan X."/>
            <person name="Sedzielewska Toro K."/>
            <person name="Morin E."/>
            <person name="Lipzen A."/>
            <person name="Grigoriev I.V."/>
            <person name="Henrissat B."/>
            <person name="Martin F.M."/>
            <person name="Bonfante P."/>
        </authorList>
    </citation>
    <scope>NUCLEOTIDE SEQUENCE [LARGE SCALE GENOMIC DNA]</scope>
    <source>
        <strain evidence="1 2">BEG34</strain>
    </source>
</reference>
<accession>A0A8H4EGC9</accession>
<protein>
    <submittedName>
        <fullName evidence="1">Uncharacterized protein</fullName>
    </submittedName>
</protein>
<dbReference type="EMBL" id="WTPW01000784">
    <property type="protein sequence ID" value="KAF0480259.1"/>
    <property type="molecule type" value="Genomic_DNA"/>
</dbReference>
<proteinExistence type="predicted"/>
<organism evidence="1 2">
    <name type="scientific">Gigaspora margarita</name>
    <dbReference type="NCBI Taxonomy" id="4874"/>
    <lineage>
        <taxon>Eukaryota</taxon>
        <taxon>Fungi</taxon>
        <taxon>Fungi incertae sedis</taxon>
        <taxon>Mucoromycota</taxon>
        <taxon>Glomeromycotina</taxon>
        <taxon>Glomeromycetes</taxon>
        <taxon>Diversisporales</taxon>
        <taxon>Gigasporaceae</taxon>
        <taxon>Gigaspora</taxon>
    </lineage>
</organism>
<dbReference type="Proteomes" id="UP000439903">
    <property type="component" value="Unassembled WGS sequence"/>
</dbReference>
<gene>
    <name evidence="1" type="ORF">F8M41_023756</name>
</gene>
<name>A0A8H4EGC9_GIGMA</name>
<sequence>MHGKRMYDVLTRQNTYPFVQENYAQPTRQNTYPLGQENYEIIKYQSALGNATNFHISDNDPNNVSQLARDIEDLKHLLENFCSFKRSDINYTDFEELLSKYSCSSARKNLSKNKNLVKISCMYVIELVIESTNNYLKNEGEIEQFLETSQGEKELSLETILVELEFMECPVDEDKLDKIMVDICYFPLIGINLENYEEYQVITRASIVQTDVNSNN</sequence>
<comment type="caution">
    <text evidence="1">The sequence shown here is derived from an EMBL/GenBank/DDBJ whole genome shotgun (WGS) entry which is preliminary data.</text>
</comment>
<dbReference type="AlphaFoldDB" id="A0A8H4EGC9"/>
<evidence type="ECO:0000313" key="1">
    <source>
        <dbReference type="EMBL" id="KAF0480259.1"/>
    </source>
</evidence>
<keyword evidence="2" id="KW-1185">Reference proteome</keyword>